<evidence type="ECO:0000313" key="2">
    <source>
        <dbReference type="EMBL" id="GAA3116861.1"/>
    </source>
</evidence>
<comment type="caution">
    <text evidence="2">The sequence shown here is derived from an EMBL/GenBank/DDBJ whole genome shotgun (WGS) entry which is preliminary data.</text>
</comment>
<keyword evidence="3" id="KW-1185">Reference proteome</keyword>
<reference evidence="3" key="1">
    <citation type="journal article" date="2019" name="Int. J. Syst. Evol. Microbiol.">
        <title>The Global Catalogue of Microorganisms (GCM) 10K type strain sequencing project: providing services to taxonomists for standard genome sequencing and annotation.</title>
        <authorList>
            <consortium name="The Broad Institute Genomics Platform"/>
            <consortium name="The Broad Institute Genome Sequencing Center for Infectious Disease"/>
            <person name="Wu L."/>
            <person name="Ma J."/>
        </authorList>
    </citation>
    <scope>NUCLEOTIDE SEQUENCE [LARGE SCALE GENOMIC DNA]</scope>
    <source>
        <strain evidence="3">JCM 9373</strain>
    </source>
</reference>
<name>A0ABP6MJM8_9ACTN</name>
<dbReference type="EMBL" id="BAAAUT010000003">
    <property type="protein sequence ID" value="GAA3116861.1"/>
    <property type="molecule type" value="Genomic_DNA"/>
</dbReference>
<sequence length="56" mass="6149">MEPEPVPTTRMGGRVVSNSQNPEVQRREGGPMEEFSITPGELAMFEQAYGGIPERA</sequence>
<evidence type="ECO:0000256" key="1">
    <source>
        <dbReference type="SAM" id="MobiDB-lite"/>
    </source>
</evidence>
<evidence type="ECO:0000313" key="3">
    <source>
        <dbReference type="Proteomes" id="UP001500320"/>
    </source>
</evidence>
<proteinExistence type="predicted"/>
<dbReference type="RefSeq" id="WP_344855382.1">
    <property type="nucleotide sequence ID" value="NZ_BAAAUT010000003.1"/>
</dbReference>
<feature type="region of interest" description="Disordered" evidence="1">
    <location>
        <begin position="1"/>
        <end position="35"/>
    </location>
</feature>
<protein>
    <submittedName>
        <fullName evidence="2">Uncharacterized protein</fullName>
    </submittedName>
</protein>
<accession>A0ABP6MJM8</accession>
<gene>
    <name evidence="2" type="ORF">GCM10010466_04850</name>
</gene>
<organism evidence="2 3">
    <name type="scientific">Planomonospora alba</name>
    <dbReference type="NCBI Taxonomy" id="161354"/>
    <lineage>
        <taxon>Bacteria</taxon>
        <taxon>Bacillati</taxon>
        <taxon>Actinomycetota</taxon>
        <taxon>Actinomycetes</taxon>
        <taxon>Streptosporangiales</taxon>
        <taxon>Streptosporangiaceae</taxon>
        <taxon>Planomonospora</taxon>
    </lineage>
</organism>
<dbReference type="Proteomes" id="UP001500320">
    <property type="component" value="Unassembled WGS sequence"/>
</dbReference>